<feature type="compositionally biased region" description="Basic and acidic residues" evidence="3">
    <location>
        <begin position="454"/>
        <end position="468"/>
    </location>
</feature>
<evidence type="ECO:0000256" key="3">
    <source>
        <dbReference type="SAM" id="MobiDB-lite"/>
    </source>
</evidence>
<feature type="region of interest" description="Disordered" evidence="3">
    <location>
        <begin position="454"/>
        <end position="499"/>
    </location>
</feature>
<evidence type="ECO:0000256" key="1">
    <source>
        <dbReference type="ARBA" id="ARBA00004196"/>
    </source>
</evidence>
<dbReference type="Pfam" id="PF25917">
    <property type="entry name" value="BSH_RND"/>
    <property type="match status" value="1"/>
</dbReference>
<dbReference type="InterPro" id="IPR058625">
    <property type="entry name" value="MdtA-like_BSH"/>
</dbReference>
<dbReference type="GO" id="GO:0022857">
    <property type="term" value="F:transmembrane transporter activity"/>
    <property type="evidence" value="ECO:0007669"/>
    <property type="project" value="InterPro"/>
</dbReference>
<gene>
    <name evidence="8" type="primary">mdtE_2</name>
    <name evidence="8" type="ORF">SV7mr_53340</name>
</gene>
<evidence type="ECO:0000313" key="8">
    <source>
        <dbReference type="EMBL" id="QDT62783.1"/>
    </source>
</evidence>
<dbReference type="Gene3D" id="2.40.50.100">
    <property type="match status" value="1"/>
</dbReference>
<dbReference type="InterPro" id="IPR058627">
    <property type="entry name" value="MdtA-like_C"/>
</dbReference>
<evidence type="ECO:0000259" key="7">
    <source>
        <dbReference type="Pfam" id="PF25967"/>
    </source>
</evidence>
<proteinExistence type="inferred from homology"/>
<protein>
    <submittedName>
        <fullName evidence="8">Multidrug resistance protein MdtE</fullName>
    </submittedName>
</protein>
<evidence type="ECO:0000259" key="5">
    <source>
        <dbReference type="Pfam" id="PF25917"/>
    </source>
</evidence>
<dbReference type="EMBL" id="CP036272">
    <property type="protein sequence ID" value="QDT62783.1"/>
    <property type="molecule type" value="Genomic_DNA"/>
</dbReference>
<feature type="domain" description="Multidrug resistance protein MdtA-like beta-barrel" evidence="6">
    <location>
        <begin position="267"/>
        <end position="358"/>
    </location>
</feature>
<dbReference type="PANTHER" id="PTHR30158">
    <property type="entry name" value="ACRA/E-RELATED COMPONENT OF DRUG EFFLUX TRANSPORTER"/>
    <property type="match status" value="1"/>
</dbReference>
<dbReference type="Gene3D" id="2.40.30.170">
    <property type="match status" value="1"/>
</dbReference>
<feature type="domain" description="Multidrug resistance protein MdtA-like barrel-sandwich hybrid" evidence="5">
    <location>
        <begin position="87"/>
        <end position="262"/>
    </location>
</feature>
<dbReference type="RefSeq" id="WP_145277777.1">
    <property type="nucleotide sequence ID" value="NZ_CP036272.1"/>
</dbReference>
<accession>A0A517T323</accession>
<comment type="subcellular location">
    <subcellularLocation>
        <location evidence="1">Cell envelope</location>
    </subcellularLocation>
</comment>
<dbReference type="Pfam" id="PF25944">
    <property type="entry name" value="Beta-barrel_RND"/>
    <property type="match status" value="1"/>
</dbReference>
<dbReference type="GO" id="GO:0030313">
    <property type="term" value="C:cell envelope"/>
    <property type="evidence" value="ECO:0007669"/>
    <property type="project" value="UniProtKB-SubCell"/>
</dbReference>
<dbReference type="Gene3D" id="2.40.420.20">
    <property type="match status" value="1"/>
</dbReference>
<name>A0A517T323_9BACT</name>
<feature type="compositionally biased region" description="Basic residues" evidence="3">
    <location>
        <begin position="1"/>
        <end position="11"/>
    </location>
</feature>
<evidence type="ECO:0000259" key="6">
    <source>
        <dbReference type="Pfam" id="PF25944"/>
    </source>
</evidence>
<feature type="domain" description="Multidrug resistance protein MdtA-like alpha-helical hairpin" evidence="4">
    <location>
        <begin position="148"/>
        <end position="216"/>
    </location>
</feature>
<dbReference type="Pfam" id="PF25876">
    <property type="entry name" value="HH_MFP_RND"/>
    <property type="match status" value="1"/>
</dbReference>
<dbReference type="PANTHER" id="PTHR30158:SF10">
    <property type="entry name" value="CATION EFFLUX PUMP"/>
    <property type="match status" value="1"/>
</dbReference>
<feature type="compositionally biased region" description="Polar residues" evidence="3">
    <location>
        <begin position="12"/>
        <end position="21"/>
    </location>
</feature>
<dbReference type="GO" id="GO:0046677">
    <property type="term" value="P:response to antibiotic"/>
    <property type="evidence" value="ECO:0007669"/>
    <property type="project" value="TreeGrafter"/>
</dbReference>
<dbReference type="NCBIfam" id="TIGR01730">
    <property type="entry name" value="RND_mfp"/>
    <property type="match status" value="1"/>
</dbReference>
<evidence type="ECO:0000259" key="4">
    <source>
        <dbReference type="Pfam" id="PF25876"/>
    </source>
</evidence>
<sequence>MDIHQRSRFTRNRQSTKTEAAQQSFWRSKTSLVSLLCGLLLVAAGCDKREDNAYVAPPPPKVKVGLPVTQDVTLFIEETGSTEPTEDAEVRARVQGFVQQILFQPGQQISMDGGEDGKGDILYNIEPDFYLATEAAAEATLAAARASLEVARAALDTAKADQTNADRTFGREKRLLESGAGSQSVYDEAVAALESANAKVGAEKAGIEQASAQIQQAEADLERAKLDVRYTKVRAPISGVVTKTTVKLGNLVKEGDSLATVVNSSKMFVNFSISDSMLLRLMRARSPGEVKKMTPEMLANIPVYIRRDKEENWIMGRLEYAAPTGVEIDTGTLPLRALFDNEGADLVSGMFVLIRVPLTRQRDVILIPERAILRSQLGTAVLALNKEDVVQRKQVEISHLIDGWAIVSEGLSKDERIVTDGLQKARPGQPVTPETIVLSTDSAPMLNVDLRVRYDEDQKENGDADKGQQADAVISPPTPSTPDRTDEQSDAKPAEAEKS</sequence>
<dbReference type="GO" id="GO:0005886">
    <property type="term" value="C:plasma membrane"/>
    <property type="evidence" value="ECO:0007669"/>
    <property type="project" value="TreeGrafter"/>
</dbReference>
<dbReference type="InterPro" id="IPR058626">
    <property type="entry name" value="MdtA-like_b-barrel"/>
</dbReference>
<dbReference type="AlphaFoldDB" id="A0A517T323"/>
<dbReference type="OrthoDB" id="9816569at2"/>
<feature type="domain" description="Multidrug resistance protein MdtA-like C-terminal permuted SH3" evidence="7">
    <location>
        <begin position="363"/>
        <end position="424"/>
    </location>
</feature>
<keyword evidence="9" id="KW-1185">Reference proteome</keyword>
<reference evidence="8 9" key="1">
    <citation type="submission" date="2019-02" db="EMBL/GenBank/DDBJ databases">
        <title>Deep-cultivation of Planctomycetes and their phenomic and genomic characterization uncovers novel biology.</title>
        <authorList>
            <person name="Wiegand S."/>
            <person name="Jogler M."/>
            <person name="Boedeker C."/>
            <person name="Pinto D."/>
            <person name="Vollmers J."/>
            <person name="Rivas-Marin E."/>
            <person name="Kohn T."/>
            <person name="Peeters S.H."/>
            <person name="Heuer A."/>
            <person name="Rast P."/>
            <person name="Oberbeckmann S."/>
            <person name="Bunk B."/>
            <person name="Jeske O."/>
            <person name="Meyerdierks A."/>
            <person name="Storesund J.E."/>
            <person name="Kallscheuer N."/>
            <person name="Luecker S."/>
            <person name="Lage O.M."/>
            <person name="Pohl T."/>
            <person name="Merkel B.J."/>
            <person name="Hornburger P."/>
            <person name="Mueller R.-W."/>
            <person name="Bruemmer F."/>
            <person name="Labrenz M."/>
            <person name="Spormann A.M."/>
            <person name="Op den Camp H."/>
            <person name="Overmann J."/>
            <person name="Amann R."/>
            <person name="Jetten M.S.M."/>
            <person name="Mascher T."/>
            <person name="Medema M.H."/>
            <person name="Devos D.P."/>
            <person name="Kaster A.-K."/>
            <person name="Ovreas L."/>
            <person name="Rohde M."/>
            <person name="Galperin M.Y."/>
            <person name="Jogler C."/>
        </authorList>
    </citation>
    <scope>NUCLEOTIDE SEQUENCE [LARGE SCALE GENOMIC DNA]</scope>
    <source>
        <strain evidence="8 9">SV_7m_r</strain>
    </source>
</reference>
<organism evidence="8 9">
    <name type="scientific">Stieleria bergensis</name>
    <dbReference type="NCBI Taxonomy" id="2528025"/>
    <lineage>
        <taxon>Bacteria</taxon>
        <taxon>Pseudomonadati</taxon>
        <taxon>Planctomycetota</taxon>
        <taxon>Planctomycetia</taxon>
        <taxon>Pirellulales</taxon>
        <taxon>Pirellulaceae</taxon>
        <taxon>Stieleria</taxon>
    </lineage>
</organism>
<dbReference type="Pfam" id="PF25967">
    <property type="entry name" value="RND-MFP_C"/>
    <property type="match status" value="1"/>
</dbReference>
<comment type="similarity">
    <text evidence="2">Belongs to the membrane fusion protein (MFP) (TC 8.A.1) family.</text>
</comment>
<evidence type="ECO:0000256" key="2">
    <source>
        <dbReference type="ARBA" id="ARBA00009477"/>
    </source>
</evidence>
<dbReference type="Proteomes" id="UP000315003">
    <property type="component" value="Chromosome"/>
</dbReference>
<dbReference type="InterPro" id="IPR058624">
    <property type="entry name" value="MdtA-like_HH"/>
</dbReference>
<evidence type="ECO:0000313" key="9">
    <source>
        <dbReference type="Proteomes" id="UP000315003"/>
    </source>
</evidence>
<dbReference type="Gene3D" id="1.10.287.470">
    <property type="entry name" value="Helix hairpin bin"/>
    <property type="match status" value="1"/>
</dbReference>
<feature type="region of interest" description="Disordered" evidence="3">
    <location>
        <begin position="1"/>
        <end position="21"/>
    </location>
</feature>
<dbReference type="InterPro" id="IPR006143">
    <property type="entry name" value="RND_pump_MFP"/>
</dbReference>
<dbReference type="SUPFAM" id="SSF111369">
    <property type="entry name" value="HlyD-like secretion proteins"/>
    <property type="match status" value="3"/>
</dbReference>
<feature type="compositionally biased region" description="Basic and acidic residues" evidence="3">
    <location>
        <begin position="483"/>
        <end position="499"/>
    </location>
</feature>